<reference evidence="3 4" key="1">
    <citation type="submission" date="2024-02" db="EMBL/GenBank/DDBJ databases">
        <authorList>
            <person name="Daric V."/>
            <person name="Darras S."/>
        </authorList>
    </citation>
    <scope>NUCLEOTIDE SEQUENCE [LARGE SCALE GENOMIC DNA]</scope>
</reference>
<gene>
    <name evidence="3" type="ORF">CVLEPA_LOCUS20973</name>
</gene>
<evidence type="ECO:0000313" key="3">
    <source>
        <dbReference type="EMBL" id="CAK8688976.1"/>
    </source>
</evidence>
<name>A0ABP0GB03_CLALP</name>
<evidence type="ECO:0000259" key="2">
    <source>
        <dbReference type="PROSITE" id="PS50228"/>
    </source>
</evidence>
<comment type="caution">
    <text evidence="3">The sequence shown here is derived from an EMBL/GenBank/DDBJ whole genome shotgun (WGS) entry which is preliminary data.</text>
</comment>
<organism evidence="3 4">
    <name type="scientific">Clavelina lepadiformis</name>
    <name type="common">Light-bulb sea squirt</name>
    <name type="synonym">Ascidia lepadiformis</name>
    <dbReference type="NCBI Taxonomy" id="159417"/>
    <lineage>
        <taxon>Eukaryota</taxon>
        <taxon>Metazoa</taxon>
        <taxon>Chordata</taxon>
        <taxon>Tunicata</taxon>
        <taxon>Ascidiacea</taxon>
        <taxon>Aplousobranchia</taxon>
        <taxon>Clavelinidae</taxon>
        <taxon>Clavelina</taxon>
    </lineage>
</organism>
<dbReference type="InterPro" id="IPR043159">
    <property type="entry name" value="Lectin_gal-bd_sf"/>
</dbReference>
<dbReference type="Pfam" id="PF02140">
    <property type="entry name" value="SUEL_Lectin"/>
    <property type="match status" value="2"/>
</dbReference>
<protein>
    <recommendedName>
        <fullName evidence="2">SUEL-type lectin domain-containing protein</fullName>
    </recommendedName>
</protein>
<feature type="chain" id="PRO_5046885296" description="SUEL-type lectin domain-containing protein" evidence="1">
    <location>
        <begin position="20"/>
        <end position="223"/>
    </location>
</feature>
<dbReference type="Proteomes" id="UP001642483">
    <property type="component" value="Unassembled WGS sequence"/>
</dbReference>
<dbReference type="PROSITE" id="PS50228">
    <property type="entry name" value="SUEL_LECTIN"/>
    <property type="match status" value="2"/>
</dbReference>
<evidence type="ECO:0000313" key="4">
    <source>
        <dbReference type="Proteomes" id="UP001642483"/>
    </source>
</evidence>
<dbReference type="EMBL" id="CAWYQH010000108">
    <property type="protein sequence ID" value="CAK8688976.1"/>
    <property type="molecule type" value="Genomic_DNA"/>
</dbReference>
<keyword evidence="1" id="KW-0732">Signal</keyword>
<dbReference type="CDD" id="cd22827">
    <property type="entry name" value="Gal_Rha_Lectin_SUL-I-like"/>
    <property type="match status" value="2"/>
</dbReference>
<feature type="domain" description="SUEL-type lectin" evidence="2">
    <location>
        <begin position="132"/>
        <end position="211"/>
    </location>
</feature>
<feature type="domain" description="SUEL-type lectin" evidence="2">
    <location>
        <begin position="35"/>
        <end position="114"/>
    </location>
</feature>
<proteinExistence type="predicted"/>
<sequence length="223" mass="25100">MRQIFTTFALILAVLPVWTGAVQRTNYACEHQTPVRVRCPAHYVINVKYAFYGRLEKSRCGWNENNHCKAGNSRSIIKQNCQNENSCLLKAENSIFGDPCGGVVKYIKLVYDCVPAAGVIRTSFACEHQTPVRVTCPAHYVIDVKYTFYGRQEKSRCGWNDNNRCKAANSPSIIKRSCQHENSCFLRAENGIFGDPCGGVVKYIKFVYQCVPAAGKKTTCHRL</sequence>
<dbReference type="PANTHER" id="PTHR46780">
    <property type="entry name" value="PROTEIN EVA-1"/>
    <property type="match status" value="1"/>
</dbReference>
<keyword evidence="4" id="KW-1185">Reference proteome</keyword>
<feature type="signal peptide" evidence="1">
    <location>
        <begin position="1"/>
        <end position="19"/>
    </location>
</feature>
<dbReference type="InterPro" id="IPR000922">
    <property type="entry name" value="Lectin_gal-bd_dom"/>
</dbReference>
<dbReference type="Gene3D" id="2.60.120.740">
    <property type="match status" value="2"/>
</dbReference>
<accession>A0ABP0GB03</accession>
<evidence type="ECO:0000256" key="1">
    <source>
        <dbReference type="SAM" id="SignalP"/>
    </source>
</evidence>